<accession>A0A6V7X7R9</accession>
<dbReference type="EMBL" id="CAJEWN010001203">
    <property type="protein sequence ID" value="CAD2195339.1"/>
    <property type="molecule type" value="Genomic_DNA"/>
</dbReference>
<dbReference type="AlphaFoldDB" id="A0A6V7X7R9"/>
<evidence type="ECO:0000313" key="1">
    <source>
        <dbReference type="EMBL" id="CAD2195339.1"/>
    </source>
</evidence>
<protein>
    <submittedName>
        <fullName evidence="1">Uncharacterized protein</fullName>
    </submittedName>
</protein>
<dbReference type="OrthoDB" id="5854901at2759"/>
<organism evidence="1 2">
    <name type="scientific">Meloidogyne enterolobii</name>
    <name type="common">Root-knot nematode worm</name>
    <name type="synonym">Meloidogyne mayaguensis</name>
    <dbReference type="NCBI Taxonomy" id="390850"/>
    <lineage>
        <taxon>Eukaryota</taxon>
        <taxon>Metazoa</taxon>
        <taxon>Ecdysozoa</taxon>
        <taxon>Nematoda</taxon>
        <taxon>Chromadorea</taxon>
        <taxon>Rhabditida</taxon>
        <taxon>Tylenchina</taxon>
        <taxon>Tylenchomorpha</taxon>
        <taxon>Tylenchoidea</taxon>
        <taxon>Meloidogynidae</taxon>
        <taxon>Meloidogyninae</taxon>
        <taxon>Meloidogyne</taxon>
    </lineage>
</organism>
<dbReference type="Proteomes" id="UP000580250">
    <property type="component" value="Unassembled WGS sequence"/>
</dbReference>
<comment type="caution">
    <text evidence="1">The sequence shown here is derived from an EMBL/GenBank/DDBJ whole genome shotgun (WGS) entry which is preliminary data.</text>
</comment>
<reference evidence="1 2" key="1">
    <citation type="submission" date="2020-08" db="EMBL/GenBank/DDBJ databases">
        <authorList>
            <person name="Koutsovoulos G."/>
            <person name="Danchin GJ E."/>
        </authorList>
    </citation>
    <scope>NUCLEOTIDE SEQUENCE [LARGE SCALE GENOMIC DNA]</scope>
</reference>
<evidence type="ECO:0000313" key="2">
    <source>
        <dbReference type="Proteomes" id="UP000580250"/>
    </source>
</evidence>
<name>A0A6V7X7R9_MELEN</name>
<sequence>MNLSEAELWQKQNNLNLKYINLTKLDNWRKNNLTKFLLIEIPKDWNGECGGFANQPNQIENNTKYQINYDLNEMIKSKEKYLRILPPPQIHKLFKDFRNQIKELFSFSNKVRTIVDKYISEIFR</sequence>
<proteinExistence type="predicted"/>
<gene>
    <name evidence="1" type="ORF">MENT_LOCUS48416</name>
</gene>